<feature type="region of interest" description="Disordered" evidence="1">
    <location>
        <begin position="38"/>
        <end position="94"/>
    </location>
</feature>
<dbReference type="RefSeq" id="WP_379508351.1">
    <property type="nucleotide sequence ID" value="NZ_JBHRTQ010000002.1"/>
</dbReference>
<dbReference type="Proteomes" id="UP001595604">
    <property type="component" value="Unassembled WGS sequence"/>
</dbReference>
<evidence type="ECO:0000313" key="4">
    <source>
        <dbReference type="Proteomes" id="UP001595604"/>
    </source>
</evidence>
<organism evidence="3 4">
    <name type="scientific">Novosphingobium bradum</name>
    <dbReference type="NCBI Taxonomy" id="1737444"/>
    <lineage>
        <taxon>Bacteria</taxon>
        <taxon>Pseudomonadati</taxon>
        <taxon>Pseudomonadota</taxon>
        <taxon>Alphaproteobacteria</taxon>
        <taxon>Sphingomonadales</taxon>
        <taxon>Sphingomonadaceae</taxon>
        <taxon>Novosphingobium</taxon>
    </lineage>
</organism>
<gene>
    <name evidence="3" type="ORF">ACFOD9_01695</name>
</gene>
<feature type="chain" id="PRO_5046751982" evidence="2">
    <location>
        <begin position="25"/>
        <end position="94"/>
    </location>
</feature>
<sequence>MPIRRLAPLLIALALVPAACKREAAPGAVAGGEILPGTASDAMLPQDRLTSQPPLDPRAERGAGGKQAAGTATEAAGGDGAVAAPAAEGTAGAD</sequence>
<proteinExistence type="predicted"/>
<feature type="signal peptide" evidence="2">
    <location>
        <begin position="1"/>
        <end position="24"/>
    </location>
</feature>
<evidence type="ECO:0000256" key="1">
    <source>
        <dbReference type="SAM" id="MobiDB-lite"/>
    </source>
</evidence>
<comment type="caution">
    <text evidence="3">The sequence shown here is derived from an EMBL/GenBank/DDBJ whole genome shotgun (WGS) entry which is preliminary data.</text>
</comment>
<reference evidence="4" key="1">
    <citation type="journal article" date="2019" name="Int. J. Syst. Evol. Microbiol.">
        <title>The Global Catalogue of Microorganisms (GCM) 10K type strain sequencing project: providing services to taxonomists for standard genome sequencing and annotation.</title>
        <authorList>
            <consortium name="The Broad Institute Genomics Platform"/>
            <consortium name="The Broad Institute Genome Sequencing Center for Infectious Disease"/>
            <person name="Wu L."/>
            <person name="Ma J."/>
        </authorList>
    </citation>
    <scope>NUCLEOTIDE SEQUENCE [LARGE SCALE GENOMIC DNA]</scope>
    <source>
        <strain evidence="4">KCTC 42984</strain>
    </source>
</reference>
<feature type="compositionally biased region" description="Low complexity" evidence="1">
    <location>
        <begin position="68"/>
        <end position="94"/>
    </location>
</feature>
<evidence type="ECO:0000313" key="3">
    <source>
        <dbReference type="EMBL" id="MFC3172957.1"/>
    </source>
</evidence>
<accession>A0ABV7ILU2</accession>
<evidence type="ECO:0000256" key="2">
    <source>
        <dbReference type="SAM" id="SignalP"/>
    </source>
</evidence>
<name>A0ABV7ILU2_9SPHN</name>
<protein>
    <submittedName>
        <fullName evidence="3">Uncharacterized protein</fullName>
    </submittedName>
</protein>
<keyword evidence="4" id="KW-1185">Reference proteome</keyword>
<dbReference type="EMBL" id="JBHRTQ010000002">
    <property type="protein sequence ID" value="MFC3172957.1"/>
    <property type="molecule type" value="Genomic_DNA"/>
</dbReference>
<keyword evidence="2" id="KW-0732">Signal</keyword>